<accession>A0A8J7WGX5</accession>
<dbReference type="Gene3D" id="3.40.50.1240">
    <property type="entry name" value="Phosphoglycerate mutase-like"/>
    <property type="match status" value="1"/>
</dbReference>
<dbReference type="Pfam" id="PF00300">
    <property type="entry name" value="His_Phos_1"/>
    <property type="match status" value="1"/>
</dbReference>
<sequence>MSFVTLVRHGQANSAARDEGGYDRLSDLGWQQSRWLGAYFRSAGDVFARVHTGTLRRHLETTEAIAADCAAEPVRDERLNELEYFTMAQAMAEQHGIPVPVDREGFVSHLPMLFRHWQEGRLDGVPESFDSFERRVDDAIREIAAGQGRALVVTSGGLIGMAMRLVMGLDLQTMAHLCLAIENSSVHRLQPLPTGLAMTQFNALPHLDTPDRQHARSHL</sequence>
<organism evidence="1 2">
    <name type="scientific">Thetidibacter halocola</name>
    <dbReference type="NCBI Taxonomy" id="2827239"/>
    <lineage>
        <taxon>Bacteria</taxon>
        <taxon>Pseudomonadati</taxon>
        <taxon>Pseudomonadota</taxon>
        <taxon>Alphaproteobacteria</taxon>
        <taxon>Rhodobacterales</taxon>
        <taxon>Roseobacteraceae</taxon>
        <taxon>Thetidibacter</taxon>
    </lineage>
</organism>
<keyword evidence="2" id="KW-1185">Reference proteome</keyword>
<dbReference type="CDD" id="cd07067">
    <property type="entry name" value="HP_PGM_like"/>
    <property type="match status" value="1"/>
</dbReference>
<dbReference type="InterPro" id="IPR029033">
    <property type="entry name" value="His_PPase_superfam"/>
</dbReference>
<dbReference type="RefSeq" id="WP_212537084.1">
    <property type="nucleotide sequence ID" value="NZ_JAGTUU010000005.1"/>
</dbReference>
<dbReference type="AlphaFoldDB" id="A0A8J7WGX5"/>
<dbReference type="GO" id="GO:0005737">
    <property type="term" value="C:cytoplasm"/>
    <property type="evidence" value="ECO:0007669"/>
    <property type="project" value="TreeGrafter"/>
</dbReference>
<dbReference type="SMART" id="SM00855">
    <property type="entry name" value="PGAM"/>
    <property type="match status" value="1"/>
</dbReference>
<dbReference type="Proteomes" id="UP000681356">
    <property type="component" value="Unassembled WGS sequence"/>
</dbReference>
<name>A0A8J7WGX5_9RHOB</name>
<dbReference type="PANTHER" id="PTHR48100:SF1">
    <property type="entry name" value="HISTIDINE PHOSPHATASE FAMILY PROTEIN-RELATED"/>
    <property type="match status" value="1"/>
</dbReference>
<dbReference type="SUPFAM" id="SSF53254">
    <property type="entry name" value="Phosphoglycerate mutase-like"/>
    <property type="match status" value="1"/>
</dbReference>
<protein>
    <submittedName>
        <fullName evidence="1">Histidine phosphatase family protein</fullName>
    </submittedName>
</protein>
<dbReference type="GO" id="GO:0016791">
    <property type="term" value="F:phosphatase activity"/>
    <property type="evidence" value="ECO:0007669"/>
    <property type="project" value="TreeGrafter"/>
</dbReference>
<proteinExistence type="predicted"/>
<dbReference type="PANTHER" id="PTHR48100">
    <property type="entry name" value="BROAD-SPECIFICITY PHOSPHATASE YOR283W-RELATED"/>
    <property type="match status" value="1"/>
</dbReference>
<comment type="caution">
    <text evidence="1">The sequence shown here is derived from an EMBL/GenBank/DDBJ whole genome shotgun (WGS) entry which is preliminary data.</text>
</comment>
<evidence type="ECO:0000313" key="1">
    <source>
        <dbReference type="EMBL" id="MBS0125123.1"/>
    </source>
</evidence>
<evidence type="ECO:0000313" key="2">
    <source>
        <dbReference type="Proteomes" id="UP000681356"/>
    </source>
</evidence>
<gene>
    <name evidence="1" type="ORF">KB874_13600</name>
</gene>
<dbReference type="InterPro" id="IPR013078">
    <property type="entry name" value="His_Pase_superF_clade-1"/>
</dbReference>
<dbReference type="InterPro" id="IPR050275">
    <property type="entry name" value="PGM_Phosphatase"/>
</dbReference>
<dbReference type="EMBL" id="JAGTUU010000005">
    <property type="protein sequence ID" value="MBS0125123.1"/>
    <property type="molecule type" value="Genomic_DNA"/>
</dbReference>
<reference evidence="1" key="1">
    <citation type="submission" date="2021-04" db="EMBL/GenBank/DDBJ databases">
        <authorList>
            <person name="Yoon J."/>
        </authorList>
    </citation>
    <scope>NUCLEOTIDE SEQUENCE</scope>
    <source>
        <strain evidence="1">KMU-90</strain>
    </source>
</reference>